<name>A0A1S1NYP4_9GAMM</name>
<organism evidence="2 3">
    <name type="scientific">Kushneria phosphatilytica</name>
    <dbReference type="NCBI Taxonomy" id="657387"/>
    <lineage>
        <taxon>Bacteria</taxon>
        <taxon>Pseudomonadati</taxon>
        <taxon>Pseudomonadota</taxon>
        <taxon>Gammaproteobacteria</taxon>
        <taxon>Oceanospirillales</taxon>
        <taxon>Halomonadaceae</taxon>
        <taxon>Kushneria</taxon>
    </lineage>
</organism>
<proteinExistence type="predicted"/>
<dbReference type="AlphaFoldDB" id="A0A1S1NYP4"/>
<sequence length="61" mass="6857">MNDREASLLEQLLAETRRQTAAIENLTEVNLKLVEALAEESEQEDDTEPSRYLDGTPVPGR</sequence>
<evidence type="ECO:0000313" key="2">
    <source>
        <dbReference type="EMBL" id="QEL10878.1"/>
    </source>
</evidence>
<evidence type="ECO:0000313" key="3">
    <source>
        <dbReference type="Proteomes" id="UP000322553"/>
    </source>
</evidence>
<feature type="region of interest" description="Disordered" evidence="1">
    <location>
        <begin position="38"/>
        <end position="61"/>
    </location>
</feature>
<reference evidence="2 3" key="1">
    <citation type="submission" date="2019-08" db="EMBL/GenBank/DDBJ databases">
        <title>Complete genome sequence of Kushneria sp. YCWA18, a halophilic phosphate-solubilizing bacterium isolated from Daqiao saltern in China.</title>
        <authorList>
            <person name="Du G.-X."/>
            <person name="Qu L.-Y."/>
        </authorList>
    </citation>
    <scope>NUCLEOTIDE SEQUENCE [LARGE SCALE GENOMIC DNA]</scope>
    <source>
        <strain evidence="2 3">YCWA18</strain>
    </source>
</reference>
<feature type="compositionally biased region" description="Acidic residues" evidence="1">
    <location>
        <begin position="38"/>
        <end position="47"/>
    </location>
</feature>
<dbReference type="KEGG" id="kuy:FY550_06880"/>
<dbReference type="Proteomes" id="UP000322553">
    <property type="component" value="Chromosome"/>
</dbReference>
<keyword evidence="3" id="KW-1185">Reference proteome</keyword>
<evidence type="ECO:0000256" key="1">
    <source>
        <dbReference type="SAM" id="MobiDB-lite"/>
    </source>
</evidence>
<dbReference type="RefSeq" id="WP_070977141.1">
    <property type="nucleotide sequence ID" value="NZ_CP043420.1"/>
</dbReference>
<protein>
    <submittedName>
        <fullName evidence="2">Uncharacterized protein</fullName>
    </submittedName>
</protein>
<accession>A0A1S1NYP4</accession>
<dbReference type="EMBL" id="CP043420">
    <property type="protein sequence ID" value="QEL10878.1"/>
    <property type="molecule type" value="Genomic_DNA"/>
</dbReference>
<dbReference type="STRING" id="657387.BH688_03115"/>
<gene>
    <name evidence="2" type="ORF">FY550_06880</name>
</gene>